<dbReference type="Proteomes" id="UP001430848">
    <property type="component" value="Unassembled WGS sequence"/>
</dbReference>
<keyword evidence="3" id="KW-1185">Reference proteome</keyword>
<feature type="compositionally biased region" description="Low complexity" evidence="1">
    <location>
        <begin position="481"/>
        <end position="498"/>
    </location>
</feature>
<dbReference type="EMBL" id="JAKNSF020000021">
    <property type="protein sequence ID" value="KAK7731843.1"/>
    <property type="molecule type" value="Genomic_DNA"/>
</dbReference>
<evidence type="ECO:0000313" key="2">
    <source>
        <dbReference type="EMBL" id="KAK7731843.1"/>
    </source>
</evidence>
<evidence type="ECO:0000256" key="1">
    <source>
        <dbReference type="SAM" id="MobiDB-lite"/>
    </source>
</evidence>
<evidence type="ECO:0008006" key="4">
    <source>
        <dbReference type="Google" id="ProtNLM"/>
    </source>
</evidence>
<gene>
    <name evidence="2" type="ORF">SLS63_005138</name>
</gene>
<protein>
    <recommendedName>
        <fullName evidence="4">CCCH zinc finger domain-containing protein</fullName>
    </recommendedName>
</protein>
<dbReference type="CDD" id="cd23954">
    <property type="entry name" value="AMO1_CTD"/>
    <property type="match status" value="1"/>
</dbReference>
<feature type="compositionally biased region" description="Polar residues" evidence="1">
    <location>
        <begin position="546"/>
        <end position="559"/>
    </location>
</feature>
<feature type="compositionally biased region" description="Polar residues" evidence="1">
    <location>
        <begin position="357"/>
        <end position="369"/>
    </location>
</feature>
<feature type="region of interest" description="Disordered" evidence="1">
    <location>
        <begin position="281"/>
        <end position="598"/>
    </location>
</feature>
<name>A0ABR1PBI7_DIAER</name>
<proteinExistence type="predicted"/>
<dbReference type="PANTHER" id="PTHR21099">
    <property type="entry name" value="RAD201"/>
    <property type="match status" value="1"/>
</dbReference>
<feature type="region of interest" description="Disordered" evidence="1">
    <location>
        <begin position="152"/>
        <end position="183"/>
    </location>
</feature>
<comment type="caution">
    <text evidence="2">The sequence shown here is derived from an EMBL/GenBank/DDBJ whole genome shotgun (WGS) entry which is preliminary data.</text>
</comment>
<feature type="compositionally biased region" description="Low complexity" evidence="1">
    <location>
        <begin position="560"/>
        <end position="576"/>
    </location>
</feature>
<sequence>MAALVVDGRPAVRNAPIPFLLNSVKKPRPQPLDLLSLARPLSARDANARSRHPFATAQSTGSNYQGSWPAPATAVTVELDIWSPILGSARSPATFGFPRQADDTSMQLDTPKTPNAPVTFLSRFKSQYANSLSVFQDNCRFEHPSANGSASANPFSVLSGNSNNNNNNRGGFGRPPAAQSNQFSLSKDTIQKDLAEERPSWILSAYGPGRDAPEQLWGGYPIEQSFEEIRLHYMMGEASGNAQGALNEIQGLWGQAQGKIQSALGNLDGAIDFVLQSQNSHPNRHDVCQAQSSPSTGEFAVGKRPVGLQSSQPANAFSAPATGGAFGQPSALGQNPNPFSTAAGGASGGSPFAQPTAPAQSSGFGQPSSLGGGRSAFGQPSALGGGNAFGQPSVLGGGSAFGKPSGLGQTAGSGFGQPSALGQSASPFGAPAPSFGQPAQPSQPAPSGGFGQPSQLGAKPNPFASGGTAPSASPFGTLGGASSSPSPFAAAPTASSNPFGQPAQQSTTPEVSMDASGPSTAPNPFGQGGQPAAASANPFGQPAQPAASNPFAQATQASNGFAAAAQKPAGVAPGGANPYGPNATRQHPPYDSYARKAPSGHLLTFKGKQITYKEMGEKGEAPKQVPGIQNFDGSWTKIWFPDGPPPYYKDTEPNREYTDGEKAAYEQFVSTGQFILAGAGGHGMPEAPPMREYCTWDL</sequence>
<evidence type="ECO:0000313" key="3">
    <source>
        <dbReference type="Proteomes" id="UP001430848"/>
    </source>
</evidence>
<reference evidence="2 3" key="1">
    <citation type="submission" date="2024-02" db="EMBL/GenBank/DDBJ databases">
        <title>De novo assembly and annotation of 12 fungi associated with fruit tree decline syndrome in Ontario, Canada.</title>
        <authorList>
            <person name="Sulman M."/>
            <person name="Ellouze W."/>
            <person name="Ilyukhin E."/>
        </authorList>
    </citation>
    <scope>NUCLEOTIDE SEQUENCE [LARGE SCALE GENOMIC DNA]</scope>
    <source>
        <strain evidence="2 3">M169</strain>
    </source>
</reference>
<feature type="compositionally biased region" description="Low complexity" evidence="1">
    <location>
        <begin position="159"/>
        <end position="169"/>
    </location>
</feature>
<organism evidence="2 3">
    <name type="scientific">Diaporthe eres</name>
    <name type="common">Phomopsis oblonga</name>
    <dbReference type="NCBI Taxonomy" id="83184"/>
    <lineage>
        <taxon>Eukaryota</taxon>
        <taxon>Fungi</taxon>
        <taxon>Dikarya</taxon>
        <taxon>Ascomycota</taxon>
        <taxon>Pezizomycotina</taxon>
        <taxon>Sordariomycetes</taxon>
        <taxon>Sordariomycetidae</taxon>
        <taxon>Diaporthales</taxon>
        <taxon>Diaporthaceae</taxon>
        <taxon>Diaporthe</taxon>
        <taxon>Diaporthe eres species complex</taxon>
    </lineage>
</organism>
<feature type="compositionally biased region" description="Low complexity" evidence="1">
    <location>
        <begin position="427"/>
        <end position="447"/>
    </location>
</feature>
<dbReference type="PANTHER" id="PTHR21099:SF2">
    <property type="entry name" value="SI:CH211-113E8.11"/>
    <property type="match status" value="1"/>
</dbReference>
<accession>A0ABR1PBI7</accession>